<dbReference type="GO" id="GO:0046872">
    <property type="term" value="F:metal ion binding"/>
    <property type="evidence" value="ECO:0007669"/>
    <property type="project" value="UniProtKB-KW"/>
</dbReference>
<dbReference type="InterPro" id="IPR019974">
    <property type="entry name" value="XPG_CS"/>
</dbReference>
<evidence type="ECO:0000259" key="15">
    <source>
        <dbReference type="SMART" id="SM00485"/>
    </source>
</evidence>
<dbReference type="SUPFAM" id="SSF88723">
    <property type="entry name" value="PIN domain-like"/>
    <property type="match status" value="1"/>
</dbReference>
<dbReference type="GO" id="GO:0003677">
    <property type="term" value="F:DNA binding"/>
    <property type="evidence" value="ECO:0007669"/>
    <property type="project" value="UniProtKB-KW"/>
</dbReference>
<comment type="subcellular location">
    <subcellularLocation>
        <location evidence="2">Nucleus</location>
    </subcellularLocation>
</comment>
<comment type="cofactor">
    <cofactor evidence="1">
        <name>Mg(2+)</name>
        <dbReference type="ChEBI" id="CHEBI:18420"/>
    </cofactor>
</comment>
<dbReference type="Proteomes" id="UP000193685">
    <property type="component" value="Unassembled WGS sequence"/>
</dbReference>
<evidence type="ECO:0000256" key="7">
    <source>
        <dbReference type="ARBA" id="ARBA00022801"/>
    </source>
</evidence>
<dbReference type="Pfam" id="PF00752">
    <property type="entry name" value="XPG_N"/>
    <property type="match status" value="1"/>
</dbReference>
<name>A0A1Y2F9G2_PROLT</name>
<dbReference type="InterPro" id="IPR036279">
    <property type="entry name" value="5-3_exonuclease_C_sf"/>
</dbReference>
<dbReference type="CDD" id="cd09908">
    <property type="entry name" value="H3TH_EXO1"/>
    <property type="match status" value="1"/>
</dbReference>
<sequence length="642" mass="70797">MGISGLLPALKSITQDAHLRNYAGHTLGVDAYVWLHRGAFSCAWDLSNGIPTAKFVDYAMHRVKMLQHFGVTPYLVFDGGYLPSKAHTEMSRAKRREENMAAGKAFQAKGNRKAAQDCYTKAIDVTPAMALQLILALQKAKIAYVVAPYEADAQLAYLEKQNIIHGIITEDSDLLVFGCHRVLFKLNEFGDCSEITRDRLAMNKDLPLAGWSPERFRWMAILSGCDYLVSIPGMGLKRAHACVKKHKTLSALFKALRMETGLRMPHDYEAQFRIAEETFLHQHVFCPVAKKLLMWNEPAGPLSEATLAHIGECLPDHVAQQIATGLLDPITKEAIDLVDIMPAKAKMSSAAAGTRNIKSFLVPQPLKSTAPLADVSLNVVAARRPAPLTLRETQRAKKLKLFESSPSPESLKGGAGGVLQAYGIALGNGPIRPSPQPARSKIAEKENQVSPFFLRHATPATIRKNRPIKAVSPVQTESERWFDSDPEYERAMAEALDASAKEESERQKRQLEMDKEQVAAIEANSASQTEERIEAQSMVKTPEPVVTVNESVPDSPEAFNEAVNVWKADFGYQASAPISEIQMQPKVLHSRRAPFFAAPVQPSTAVSKTTAYFMAPSETRKTFGSPDHARRSINLSAFKCTR</sequence>
<dbReference type="PROSITE" id="PS00841">
    <property type="entry name" value="XPG_1"/>
    <property type="match status" value="1"/>
</dbReference>
<dbReference type="GO" id="GO:0035312">
    <property type="term" value="F:5'-3' DNA exonuclease activity"/>
    <property type="evidence" value="ECO:0007669"/>
    <property type="project" value="InterPro"/>
</dbReference>
<comment type="caution">
    <text evidence="16">The sequence shown here is derived from an EMBL/GenBank/DDBJ whole genome shotgun (WGS) entry which is preliminary data.</text>
</comment>
<dbReference type="FunFam" id="1.10.150.20:FF:000011">
    <property type="entry name" value="exonuclease 1"/>
    <property type="match status" value="1"/>
</dbReference>
<feature type="domain" description="XPG N-terminal" evidence="15">
    <location>
        <begin position="1"/>
        <end position="99"/>
    </location>
</feature>
<dbReference type="PANTHER" id="PTHR11081">
    <property type="entry name" value="FLAP ENDONUCLEASE FAMILY MEMBER"/>
    <property type="match status" value="1"/>
</dbReference>
<dbReference type="STRING" id="56484.A0A1Y2F9G2"/>
<organism evidence="16 17">
    <name type="scientific">Protomyces lactucae-debilis</name>
    <dbReference type="NCBI Taxonomy" id="2754530"/>
    <lineage>
        <taxon>Eukaryota</taxon>
        <taxon>Fungi</taxon>
        <taxon>Dikarya</taxon>
        <taxon>Ascomycota</taxon>
        <taxon>Taphrinomycotina</taxon>
        <taxon>Taphrinomycetes</taxon>
        <taxon>Taphrinales</taxon>
        <taxon>Protomycetaceae</taxon>
        <taxon>Protomyces</taxon>
    </lineage>
</organism>
<evidence type="ECO:0000313" key="17">
    <source>
        <dbReference type="Proteomes" id="UP000193685"/>
    </source>
</evidence>
<evidence type="ECO:0000256" key="1">
    <source>
        <dbReference type="ARBA" id="ARBA00001946"/>
    </source>
</evidence>
<feature type="domain" description="XPG-I" evidence="14">
    <location>
        <begin position="142"/>
        <end position="208"/>
    </location>
</feature>
<dbReference type="InterPro" id="IPR029060">
    <property type="entry name" value="PIN-like_dom_sf"/>
</dbReference>
<accession>A0A1Y2F9G2</accession>
<dbReference type="EMBL" id="MCFI01000015">
    <property type="protein sequence ID" value="ORY79535.1"/>
    <property type="molecule type" value="Genomic_DNA"/>
</dbReference>
<evidence type="ECO:0000313" key="16">
    <source>
        <dbReference type="EMBL" id="ORY79535.1"/>
    </source>
</evidence>
<keyword evidence="4" id="KW-0540">Nuclease</keyword>
<dbReference type="InterPro" id="IPR006084">
    <property type="entry name" value="XPG/Rad2"/>
</dbReference>
<keyword evidence="9" id="KW-0460">Magnesium</keyword>
<keyword evidence="10" id="KW-0267">Excision nuclease</keyword>
<evidence type="ECO:0000256" key="5">
    <source>
        <dbReference type="ARBA" id="ARBA00022723"/>
    </source>
</evidence>
<evidence type="ECO:0000256" key="11">
    <source>
        <dbReference type="ARBA" id="ARBA00023125"/>
    </source>
</evidence>
<dbReference type="InterPro" id="IPR008918">
    <property type="entry name" value="HhH2"/>
</dbReference>
<dbReference type="SMART" id="SM00485">
    <property type="entry name" value="XPGN"/>
    <property type="match status" value="1"/>
</dbReference>
<dbReference type="RefSeq" id="XP_040723906.1">
    <property type="nucleotide sequence ID" value="XM_040869751.1"/>
</dbReference>
<keyword evidence="7" id="KW-0378">Hydrolase</keyword>
<dbReference type="PANTHER" id="PTHR11081:SF65">
    <property type="entry name" value="DNA DAMAGE-INDUCIBLE PROTEIN DIN7-RELATED"/>
    <property type="match status" value="1"/>
</dbReference>
<dbReference type="InterPro" id="IPR037315">
    <property type="entry name" value="EXO1_H3TH"/>
</dbReference>
<evidence type="ECO:0000259" key="14">
    <source>
        <dbReference type="SMART" id="SM00484"/>
    </source>
</evidence>
<reference evidence="16 17" key="1">
    <citation type="submission" date="2016-07" db="EMBL/GenBank/DDBJ databases">
        <title>Pervasive Adenine N6-methylation of Active Genes in Fungi.</title>
        <authorList>
            <consortium name="DOE Joint Genome Institute"/>
            <person name="Mondo S.J."/>
            <person name="Dannebaum R.O."/>
            <person name="Kuo R.C."/>
            <person name="Labutti K."/>
            <person name="Haridas S."/>
            <person name="Kuo A."/>
            <person name="Salamov A."/>
            <person name="Ahrendt S.R."/>
            <person name="Lipzen A."/>
            <person name="Sullivan W."/>
            <person name="Andreopoulos W.B."/>
            <person name="Clum A."/>
            <person name="Lindquist E."/>
            <person name="Daum C."/>
            <person name="Ramamoorthy G.K."/>
            <person name="Gryganskyi A."/>
            <person name="Culley D."/>
            <person name="Magnuson J.K."/>
            <person name="James T.Y."/>
            <person name="O'Malley M.A."/>
            <person name="Stajich J.E."/>
            <person name="Spatafora J.W."/>
            <person name="Visel A."/>
            <person name="Grigoriev I.V."/>
        </authorList>
    </citation>
    <scope>NUCLEOTIDE SEQUENCE [LARGE SCALE GENOMIC DNA]</scope>
    <source>
        <strain evidence="16 17">12-1054</strain>
    </source>
</reference>
<dbReference type="SMART" id="SM00279">
    <property type="entry name" value="HhH2"/>
    <property type="match status" value="1"/>
</dbReference>
<proteinExistence type="inferred from homology"/>
<evidence type="ECO:0000256" key="3">
    <source>
        <dbReference type="ARBA" id="ARBA00010563"/>
    </source>
</evidence>
<keyword evidence="17" id="KW-1185">Reference proteome</keyword>
<protein>
    <submittedName>
        <fullName evidence="16">PIN domain-like protein</fullName>
    </submittedName>
</protein>
<evidence type="ECO:0000256" key="2">
    <source>
        <dbReference type="ARBA" id="ARBA00004123"/>
    </source>
</evidence>
<gene>
    <name evidence="16" type="ORF">BCR37DRAFT_381732</name>
</gene>
<evidence type="ECO:0000256" key="13">
    <source>
        <dbReference type="ARBA" id="ARBA00023242"/>
    </source>
</evidence>
<dbReference type="AlphaFoldDB" id="A0A1Y2F9G2"/>
<evidence type="ECO:0000256" key="4">
    <source>
        <dbReference type="ARBA" id="ARBA00022722"/>
    </source>
</evidence>
<dbReference type="InterPro" id="IPR044752">
    <property type="entry name" value="PIN-like_EXO1"/>
</dbReference>
<dbReference type="Gene3D" id="3.40.50.1010">
    <property type="entry name" value="5'-nuclease"/>
    <property type="match status" value="1"/>
</dbReference>
<keyword evidence="13" id="KW-0539">Nucleus</keyword>
<dbReference type="PRINTS" id="PR00853">
    <property type="entry name" value="XPGRADSUPER"/>
</dbReference>
<dbReference type="CDD" id="cd09857">
    <property type="entry name" value="PIN_EXO1"/>
    <property type="match status" value="1"/>
</dbReference>
<dbReference type="FunFam" id="3.40.50.1010:FF:000002">
    <property type="entry name" value="Exonuclease 1, putative"/>
    <property type="match status" value="1"/>
</dbReference>
<dbReference type="GO" id="GO:0006281">
    <property type="term" value="P:DNA repair"/>
    <property type="evidence" value="ECO:0007669"/>
    <property type="project" value="UniProtKB-KW"/>
</dbReference>
<keyword evidence="6" id="KW-0227">DNA damage</keyword>
<keyword evidence="11" id="KW-0238">DNA-binding</keyword>
<dbReference type="SMART" id="SM00484">
    <property type="entry name" value="XPGI"/>
    <property type="match status" value="1"/>
</dbReference>
<evidence type="ECO:0000256" key="6">
    <source>
        <dbReference type="ARBA" id="ARBA00022763"/>
    </source>
</evidence>
<dbReference type="GeneID" id="63786350"/>
<keyword evidence="5" id="KW-0479">Metal-binding</keyword>
<dbReference type="SUPFAM" id="SSF47807">
    <property type="entry name" value="5' to 3' exonuclease, C-terminal subdomain"/>
    <property type="match status" value="1"/>
</dbReference>
<evidence type="ECO:0000256" key="10">
    <source>
        <dbReference type="ARBA" id="ARBA00022881"/>
    </source>
</evidence>
<dbReference type="Gene3D" id="1.10.150.20">
    <property type="entry name" value="5' to 3' exonuclease, C-terminal subdomain"/>
    <property type="match status" value="1"/>
</dbReference>
<dbReference type="InterPro" id="IPR006086">
    <property type="entry name" value="XPG-I_dom"/>
</dbReference>
<dbReference type="GO" id="GO:0005634">
    <property type="term" value="C:nucleus"/>
    <property type="evidence" value="ECO:0007669"/>
    <property type="project" value="UniProtKB-SubCell"/>
</dbReference>
<evidence type="ECO:0000256" key="8">
    <source>
        <dbReference type="ARBA" id="ARBA00022839"/>
    </source>
</evidence>
<comment type="similarity">
    <text evidence="3">Belongs to the XPG/RAD2 endonuclease family. EXO1 subfamily.</text>
</comment>
<dbReference type="Pfam" id="PF00867">
    <property type="entry name" value="XPG_I"/>
    <property type="match status" value="1"/>
</dbReference>
<dbReference type="InterPro" id="IPR006085">
    <property type="entry name" value="XPG_DNA_repair_N"/>
</dbReference>
<keyword evidence="12" id="KW-0234">DNA repair</keyword>
<dbReference type="OrthoDB" id="26491at2759"/>
<evidence type="ECO:0000256" key="12">
    <source>
        <dbReference type="ARBA" id="ARBA00023204"/>
    </source>
</evidence>
<keyword evidence="8" id="KW-0269">Exonuclease</keyword>
<evidence type="ECO:0000256" key="9">
    <source>
        <dbReference type="ARBA" id="ARBA00022842"/>
    </source>
</evidence>
<dbReference type="GO" id="GO:0017108">
    <property type="term" value="F:5'-flap endonuclease activity"/>
    <property type="evidence" value="ECO:0007669"/>
    <property type="project" value="TreeGrafter"/>
</dbReference>